<accession>A0ABY8W497</accession>
<protein>
    <submittedName>
        <fullName evidence="1">Uncharacterized protein</fullName>
    </submittedName>
</protein>
<reference evidence="1 2" key="1">
    <citation type="journal article" date="2023" name="Microbiol. Resour. Announc.">
        <title>Complete Genome Sequence of Mycobacterium wuenschmanii, a novel Nontuberculous Mycobacterium Isolated from a captive population of Amazon Milk Frogs.</title>
        <authorList>
            <person name="Hicks J."/>
            <person name="Zeineldin M."/>
            <person name="Ward H."/>
            <person name="Wuenschmann A."/>
            <person name="Camp P."/>
            <person name="Farrell D."/>
            <person name="Lehman K."/>
            <person name="Thacker T."/>
            <person name="Cuthbert E."/>
        </authorList>
    </citation>
    <scope>NUCLEOTIDE SEQUENCE [LARGE SCALE GENOMIC DNA]</scope>
    <source>
        <strain evidence="1 2">Wuenschmanii</strain>
    </source>
</reference>
<proteinExistence type="predicted"/>
<organism evidence="1 2">
    <name type="scientific">Candidatus Mycobacterium wuenschmannii</name>
    <dbReference type="NCBI Taxonomy" id="3027808"/>
    <lineage>
        <taxon>Bacteria</taxon>
        <taxon>Bacillati</taxon>
        <taxon>Actinomycetota</taxon>
        <taxon>Actinomycetes</taxon>
        <taxon>Mycobacteriales</taxon>
        <taxon>Mycobacteriaceae</taxon>
        <taxon>Mycobacterium</taxon>
    </lineage>
</organism>
<evidence type="ECO:0000313" key="1">
    <source>
        <dbReference type="EMBL" id="WIM89804.1"/>
    </source>
</evidence>
<sequence>MLDDIGGLLVGQLHSNFAASSCPNRVVVERDLFLLPFVKYFESEFFDKFFSIDRIRMGYAENKQVLCASIFRLGHFVAPPRPAFTACTNVRDTSV</sequence>
<keyword evidence="2" id="KW-1185">Reference proteome</keyword>
<gene>
    <name evidence="1" type="ORF">PT015_10465</name>
</gene>
<name>A0ABY8W497_9MYCO</name>
<dbReference type="EMBL" id="CP126981">
    <property type="protein sequence ID" value="WIM89804.1"/>
    <property type="molecule type" value="Genomic_DNA"/>
</dbReference>
<dbReference type="RefSeq" id="WP_285190545.1">
    <property type="nucleotide sequence ID" value="NZ_CP126981.1"/>
</dbReference>
<dbReference type="Proteomes" id="UP001236585">
    <property type="component" value="Chromosome"/>
</dbReference>
<evidence type="ECO:0000313" key="2">
    <source>
        <dbReference type="Proteomes" id="UP001236585"/>
    </source>
</evidence>